<evidence type="ECO:0000256" key="1">
    <source>
        <dbReference type="ARBA" id="ARBA00001974"/>
    </source>
</evidence>
<dbReference type="InterPro" id="IPR036188">
    <property type="entry name" value="FAD/NAD-bd_sf"/>
</dbReference>
<dbReference type="PANTHER" id="PTHR43104:SF2">
    <property type="entry name" value="L-2-HYDROXYGLUTARATE DEHYDROGENASE, MITOCHONDRIAL"/>
    <property type="match status" value="1"/>
</dbReference>
<dbReference type="Pfam" id="PF01266">
    <property type="entry name" value="DAO"/>
    <property type="match status" value="1"/>
</dbReference>
<dbReference type="AlphaFoldDB" id="A0A381RYI5"/>
<feature type="domain" description="FAD dependent oxidoreductase" evidence="6">
    <location>
        <begin position="3"/>
        <end position="391"/>
    </location>
</feature>
<keyword evidence="4" id="KW-0560">Oxidoreductase</keyword>
<dbReference type="SUPFAM" id="SSF51905">
    <property type="entry name" value="FAD/NAD(P)-binding domain"/>
    <property type="match status" value="1"/>
</dbReference>
<dbReference type="GO" id="GO:0047545">
    <property type="term" value="F:(S)-2-hydroxyglutarate dehydrogenase activity"/>
    <property type="evidence" value="ECO:0007669"/>
    <property type="project" value="TreeGrafter"/>
</dbReference>
<dbReference type="GO" id="GO:0005737">
    <property type="term" value="C:cytoplasm"/>
    <property type="evidence" value="ECO:0007669"/>
    <property type="project" value="TreeGrafter"/>
</dbReference>
<dbReference type="InterPro" id="IPR006076">
    <property type="entry name" value="FAD-dep_OxRdtase"/>
</dbReference>
<proteinExistence type="inferred from homology"/>
<evidence type="ECO:0000256" key="5">
    <source>
        <dbReference type="ARBA" id="ARBA00037941"/>
    </source>
</evidence>
<dbReference type="Gene3D" id="3.30.9.10">
    <property type="entry name" value="D-Amino Acid Oxidase, subunit A, domain 2"/>
    <property type="match status" value="1"/>
</dbReference>
<dbReference type="PANTHER" id="PTHR43104">
    <property type="entry name" value="L-2-HYDROXYGLUTARATE DEHYDROGENASE, MITOCHONDRIAL"/>
    <property type="match status" value="1"/>
</dbReference>
<dbReference type="NCBIfam" id="NF008726">
    <property type="entry name" value="PRK11728.1"/>
    <property type="match status" value="1"/>
</dbReference>
<dbReference type="Gene3D" id="3.50.50.60">
    <property type="entry name" value="FAD/NAD(P)-binding domain"/>
    <property type="match status" value="1"/>
</dbReference>
<evidence type="ECO:0000313" key="7">
    <source>
        <dbReference type="EMBL" id="SUZ96900.1"/>
    </source>
</evidence>
<accession>A0A381RYI5</accession>
<organism evidence="7">
    <name type="scientific">marine metagenome</name>
    <dbReference type="NCBI Taxonomy" id="408172"/>
    <lineage>
        <taxon>unclassified sequences</taxon>
        <taxon>metagenomes</taxon>
        <taxon>ecological metagenomes</taxon>
    </lineage>
</organism>
<reference evidence="7" key="1">
    <citation type="submission" date="2018-05" db="EMBL/GenBank/DDBJ databases">
        <authorList>
            <person name="Lanie J.A."/>
            <person name="Ng W.-L."/>
            <person name="Kazmierczak K.M."/>
            <person name="Andrzejewski T.M."/>
            <person name="Davidsen T.M."/>
            <person name="Wayne K.J."/>
            <person name="Tettelin H."/>
            <person name="Glass J.I."/>
            <person name="Rusch D."/>
            <person name="Podicherti R."/>
            <person name="Tsui H.-C.T."/>
            <person name="Winkler M.E."/>
        </authorList>
    </citation>
    <scope>NUCLEOTIDE SEQUENCE</scope>
</reference>
<sequence>MDDVIVIGGGIVGLATAYKLLEQKPGLKLRILEKEKSIGLHQSGHNSGVIHSGIYYKPGSMKAKNCRRGVRELLLFCDKFNVQYDLCGKVIVAVNSEEVNRLDALYKRGLENGISDVRIIDSQELKDLEPHATGIKAIHVPSMGIINYTSVVEELAKQIIKRGGEIKTKATVKGFVRKADECIVNTQTCDYPTGLVINCSGLYSDKIAQLAGENSSISIIPFRGEYYVLKPESRHLVNSLIYPVPDPRFPFLGVHFTRKIDGSIEAGPNAVLATAREGYRRRDFSFQETWELLTNPGFWKIGRNYWKTGMGEYTRSLFKPLFVKALQHLVPAIQGSDLVPGGSGVRAQAMDKTGKLLDDFCIVQSERFIHVLNAPSPAATASFAIGSIIAAQAFQNIFGE</sequence>
<name>A0A381RYI5_9ZZZZ</name>
<dbReference type="EMBL" id="UINC01002459">
    <property type="protein sequence ID" value="SUZ96900.1"/>
    <property type="molecule type" value="Genomic_DNA"/>
</dbReference>
<gene>
    <name evidence="7" type="ORF">METZ01_LOCUS49754</name>
</gene>
<evidence type="ECO:0000256" key="4">
    <source>
        <dbReference type="ARBA" id="ARBA00023002"/>
    </source>
</evidence>
<protein>
    <recommendedName>
        <fullName evidence="6">FAD dependent oxidoreductase domain-containing protein</fullName>
    </recommendedName>
</protein>
<evidence type="ECO:0000256" key="2">
    <source>
        <dbReference type="ARBA" id="ARBA00022630"/>
    </source>
</evidence>
<evidence type="ECO:0000259" key="6">
    <source>
        <dbReference type="Pfam" id="PF01266"/>
    </source>
</evidence>
<comment type="similarity">
    <text evidence="5">Belongs to the L2HGDH family.</text>
</comment>
<keyword evidence="2" id="KW-0285">Flavoprotein</keyword>
<keyword evidence="3" id="KW-0274">FAD</keyword>
<evidence type="ECO:0000256" key="3">
    <source>
        <dbReference type="ARBA" id="ARBA00022827"/>
    </source>
</evidence>
<comment type="cofactor">
    <cofactor evidence="1">
        <name>FAD</name>
        <dbReference type="ChEBI" id="CHEBI:57692"/>
    </cofactor>
</comment>